<protein>
    <recommendedName>
        <fullName evidence="4">Nitrogen fixation protein FixH</fullName>
    </recommendedName>
</protein>
<name>A0A2R8AHI5_9RHOB</name>
<organism evidence="2 3">
    <name type="scientific">Aliiroseovarius pelagivivens</name>
    <dbReference type="NCBI Taxonomy" id="1639690"/>
    <lineage>
        <taxon>Bacteria</taxon>
        <taxon>Pseudomonadati</taxon>
        <taxon>Pseudomonadota</taxon>
        <taxon>Alphaproteobacteria</taxon>
        <taxon>Rhodobacterales</taxon>
        <taxon>Paracoccaceae</taxon>
        <taxon>Aliiroseovarius</taxon>
    </lineage>
</organism>
<keyword evidence="1" id="KW-1133">Transmembrane helix</keyword>
<dbReference type="InterPro" id="IPR018037">
    <property type="entry name" value="FixH_proteobacterial"/>
</dbReference>
<dbReference type="AlphaFoldDB" id="A0A2R8AHI5"/>
<dbReference type="PIRSF" id="PIRSF011386">
    <property type="entry name" value="FixH"/>
    <property type="match status" value="1"/>
</dbReference>
<keyword evidence="1" id="KW-0472">Membrane</keyword>
<gene>
    <name evidence="2" type="ORF">ALP8811_00314</name>
</gene>
<keyword evidence="1" id="KW-0812">Transmembrane</keyword>
<feature type="transmembrane region" description="Helical" evidence="1">
    <location>
        <begin position="17"/>
        <end position="40"/>
    </location>
</feature>
<dbReference type="RefSeq" id="WP_108855441.1">
    <property type="nucleotide sequence ID" value="NZ_OMOI01000001.1"/>
</dbReference>
<keyword evidence="3" id="KW-1185">Reference proteome</keyword>
<proteinExistence type="predicted"/>
<evidence type="ECO:0000256" key="1">
    <source>
        <dbReference type="SAM" id="Phobius"/>
    </source>
</evidence>
<evidence type="ECO:0008006" key="4">
    <source>
        <dbReference type="Google" id="ProtNLM"/>
    </source>
</evidence>
<dbReference type="EMBL" id="OMOI01000001">
    <property type="protein sequence ID" value="SPF75327.1"/>
    <property type="molecule type" value="Genomic_DNA"/>
</dbReference>
<evidence type="ECO:0000313" key="2">
    <source>
        <dbReference type="EMBL" id="SPF75327.1"/>
    </source>
</evidence>
<dbReference type="OrthoDB" id="1495896at2"/>
<accession>A0A2R8AHI5</accession>
<dbReference type="Proteomes" id="UP000244911">
    <property type="component" value="Unassembled WGS sequence"/>
</dbReference>
<dbReference type="Pfam" id="PF05751">
    <property type="entry name" value="FixH"/>
    <property type="match status" value="1"/>
</dbReference>
<reference evidence="2 3" key="1">
    <citation type="submission" date="2018-03" db="EMBL/GenBank/DDBJ databases">
        <authorList>
            <person name="Keele B.F."/>
        </authorList>
    </citation>
    <scope>NUCLEOTIDE SEQUENCE [LARGE SCALE GENOMIC DNA]</scope>
    <source>
        <strain evidence="2 3">CECT 8811</strain>
    </source>
</reference>
<evidence type="ECO:0000313" key="3">
    <source>
        <dbReference type="Proteomes" id="UP000244911"/>
    </source>
</evidence>
<sequence length="161" mass="17365">MAEKTEKKEFELTGKHVLAIVVTAFSVIIGVNVFMAYSAVGTFPGLETKNSYVASQKFDAQRTAQEALGWDVAARIEGETLFLDIKDVNGDAVTVASLYGLLGRATHVNEDQEPAFSQSSTGVYTAQVGKLGGGNWNLRMNAVAEDGTSFQQRIPIFLKAN</sequence>
<dbReference type="InterPro" id="IPR008620">
    <property type="entry name" value="FixH"/>
</dbReference>